<reference evidence="1 2" key="1">
    <citation type="submission" date="2018-09" db="EMBL/GenBank/DDBJ databases">
        <title>The draft genome of Acinetobacter spp. strains.</title>
        <authorList>
            <person name="Qin J."/>
            <person name="Feng Y."/>
            <person name="Zong Z."/>
        </authorList>
    </citation>
    <scope>NUCLEOTIDE SEQUENCE [LARGE SCALE GENOMIC DNA]</scope>
    <source>
        <strain evidence="1 2">WCHAc060012</strain>
    </source>
</reference>
<dbReference type="PROSITE" id="PS51257">
    <property type="entry name" value="PROKAR_LIPOPROTEIN"/>
    <property type="match status" value="1"/>
</dbReference>
<dbReference type="OrthoDB" id="6694442at2"/>
<name>A0A3A8E7T6_9GAMM</name>
<protein>
    <recommendedName>
        <fullName evidence="3">Lipoprotein</fullName>
    </recommendedName>
</protein>
<proteinExistence type="predicted"/>
<dbReference type="RefSeq" id="WP_120403060.1">
    <property type="nucleotide sequence ID" value="NZ_RAXV01000026.1"/>
</dbReference>
<sequence>MRTKHLTLVIVPMLLTACGGQKTLQQDVYDNQYDCSLDWNYELCEPESSSYTGSTASSGGIRYIGPQYYSNNRKVRFRGSKITAYGNRSVRAPLISTRINSQAKSTPIRGGFGRGGGSFGG</sequence>
<evidence type="ECO:0000313" key="1">
    <source>
        <dbReference type="EMBL" id="RKG30239.1"/>
    </source>
</evidence>
<evidence type="ECO:0008006" key="3">
    <source>
        <dbReference type="Google" id="ProtNLM"/>
    </source>
</evidence>
<evidence type="ECO:0000313" key="2">
    <source>
        <dbReference type="Proteomes" id="UP000282388"/>
    </source>
</evidence>
<organism evidence="1 2">
    <name type="scientific">Acinetobacter tianfuensis</name>
    <dbReference type="NCBI Taxonomy" id="2419603"/>
    <lineage>
        <taxon>Bacteria</taxon>
        <taxon>Pseudomonadati</taxon>
        <taxon>Pseudomonadota</taxon>
        <taxon>Gammaproteobacteria</taxon>
        <taxon>Moraxellales</taxon>
        <taxon>Moraxellaceae</taxon>
        <taxon>Acinetobacter</taxon>
    </lineage>
</organism>
<dbReference type="EMBL" id="RAXV01000026">
    <property type="protein sequence ID" value="RKG30239.1"/>
    <property type="molecule type" value="Genomic_DNA"/>
</dbReference>
<accession>A0A3A8E7T6</accession>
<comment type="caution">
    <text evidence="1">The sequence shown here is derived from an EMBL/GenBank/DDBJ whole genome shotgun (WGS) entry which is preliminary data.</text>
</comment>
<keyword evidence="2" id="KW-1185">Reference proteome</keyword>
<dbReference type="AlphaFoldDB" id="A0A3A8E7T6"/>
<dbReference type="Proteomes" id="UP000282388">
    <property type="component" value="Unassembled WGS sequence"/>
</dbReference>
<gene>
    <name evidence="1" type="ORF">D7V32_11805</name>
</gene>